<protein>
    <recommendedName>
        <fullName evidence="5">Luciferase-like domain-containing protein</fullName>
    </recommendedName>
</protein>
<evidence type="ECO:0000256" key="4">
    <source>
        <dbReference type="ARBA" id="ARBA00023033"/>
    </source>
</evidence>
<dbReference type="PANTHER" id="PTHR42847:SF4">
    <property type="entry name" value="ALKANESULFONATE MONOOXYGENASE-RELATED"/>
    <property type="match status" value="1"/>
</dbReference>
<evidence type="ECO:0000313" key="6">
    <source>
        <dbReference type="EMBL" id="PJF48141.1"/>
    </source>
</evidence>
<dbReference type="SUPFAM" id="SSF51679">
    <property type="entry name" value="Bacterial luciferase-like"/>
    <property type="match status" value="1"/>
</dbReference>
<dbReference type="InterPro" id="IPR036661">
    <property type="entry name" value="Luciferase-like_sf"/>
</dbReference>
<evidence type="ECO:0000313" key="7">
    <source>
        <dbReference type="Proteomes" id="UP000230790"/>
    </source>
</evidence>
<evidence type="ECO:0000259" key="5">
    <source>
        <dbReference type="Pfam" id="PF00296"/>
    </source>
</evidence>
<name>A0A2M8QEB1_9CHLR</name>
<dbReference type="GO" id="GO:0046306">
    <property type="term" value="P:alkanesulfonate catabolic process"/>
    <property type="evidence" value="ECO:0007669"/>
    <property type="project" value="TreeGrafter"/>
</dbReference>
<dbReference type="AlphaFoldDB" id="A0A2M8QEB1"/>
<dbReference type="EMBL" id="PGTN01000023">
    <property type="protein sequence ID" value="PJF48141.1"/>
    <property type="molecule type" value="Genomic_DNA"/>
</dbReference>
<keyword evidence="4" id="KW-0503">Monooxygenase</keyword>
<sequence length="341" mass="37918">MLLKFGFCLPIFAWPGARLFRAPAYPSLDAATTMRLGRLADQLGYHSLWVADHLMLGQDEAILEGWTTLCALAGMTARAQLGVIHYNHAFRHPALTAKMAATLDQISGGRYIHFIDYGNQPREFLAYGLHPDDAVEERIAQMVEGLELTLKLWSAREPVTFAGRYYAVAGAVCRPTPVQQPHPPVWIGEAHPMLLDAAARYADAWNSVPVGLEALRQRLAELRAACARVGRDYDAIEKTYEVQILIASDRDELRRKLDAMLALIPPGERPADVVAFARGEAAEPPAWMRETWLIGAPDEIEAQIRRFAELGVTHFMLWFTDAPDESGMRLFAERVLGKSGA</sequence>
<evidence type="ECO:0000256" key="2">
    <source>
        <dbReference type="ARBA" id="ARBA00022643"/>
    </source>
</evidence>
<dbReference type="InterPro" id="IPR011251">
    <property type="entry name" value="Luciferase-like_dom"/>
</dbReference>
<accession>A0A2M8QEB1</accession>
<feature type="domain" description="Luciferase-like" evidence="5">
    <location>
        <begin position="26"/>
        <end position="314"/>
    </location>
</feature>
<dbReference type="Proteomes" id="UP000230790">
    <property type="component" value="Unassembled WGS sequence"/>
</dbReference>
<gene>
    <name evidence="6" type="ORF">CUN48_05085</name>
</gene>
<dbReference type="Gene3D" id="3.20.20.30">
    <property type="entry name" value="Luciferase-like domain"/>
    <property type="match status" value="1"/>
</dbReference>
<dbReference type="InterPro" id="IPR050172">
    <property type="entry name" value="SsuD_RutA_monooxygenase"/>
</dbReference>
<reference evidence="6 7" key="1">
    <citation type="submission" date="2017-11" db="EMBL/GenBank/DDBJ databases">
        <title>Evolution of Phototrophy in the Chloroflexi Phylum Driven by Horizontal Gene Transfer.</title>
        <authorList>
            <person name="Ward L.M."/>
            <person name="Hemp J."/>
            <person name="Shih P.M."/>
            <person name="Mcglynn S.E."/>
            <person name="Fischer W."/>
        </authorList>
    </citation>
    <scope>NUCLEOTIDE SEQUENCE [LARGE SCALE GENOMIC DNA]</scope>
    <source>
        <strain evidence="6">JP3_7</strain>
    </source>
</reference>
<evidence type="ECO:0000256" key="1">
    <source>
        <dbReference type="ARBA" id="ARBA00022630"/>
    </source>
</evidence>
<evidence type="ECO:0000256" key="3">
    <source>
        <dbReference type="ARBA" id="ARBA00023002"/>
    </source>
</evidence>
<dbReference type="GO" id="GO:0008726">
    <property type="term" value="F:alkanesulfonate monooxygenase activity"/>
    <property type="evidence" value="ECO:0007669"/>
    <property type="project" value="TreeGrafter"/>
</dbReference>
<dbReference type="PANTHER" id="PTHR42847">
    <property type="entry name" value="ALKANESULFONATE MONOOXYGENASE"/>
    <property type="match status" value="1"/>
</dbReference>
<keyword evidence="2" id="KW-0288">FMN</keyword>
<organism evidence="6 7">
    <name type="scientific">Candidatus Thermofonsia Clade 3 bacterium</name>
    <dbReference type="NCBI Taxonomy" id="2364212"/>
    <lineage>
        <taxon>Bacteria</taxon>
        <taxon>Bacillati</taxon>
        <taxon>Chloroflexota</taxon>
        <taxon>Candidatus Thermofontia</taxon>
        <taxon>Candidatus Thermofonsia Clade 3</taxon>
    </lineage>
</organism>
<proteinExistence type="predicted"/>
<comment type="caution">
    <text evidence="6">The sequence shown here is derived from an EMBL/GenBank/DDBJ whole genome shotgun (WGS) entry which is preliminary data.</text>
</comment>
<keyword evidence="3" id="KW-0560">Oxidoreductase</keyword>
<dbReference type="Pfam" id="PF00296">
    <property type="entry name" value="Bac_luciferase"/>
    <property type="match status" value="1"/>
</dbReference>
<keyword evidence="1" id="KW-0285">Flavoprotein</keyword>